<sequence>MVSSVSDSPFMGNATSGMYKNRAALKWVALASSIIIGFSSVLYTNSVVEELKEREEFYISLYAKTLEYTVNSESDNLAFIYQEIVTPNNSIPMIVVNYEGVPTMYRNVKLDSSKLDQQEIQQVLNKELKIMEQEYEPIVISSEISDKVEDIYYIYYRNSDLIYRLRYYPYVQLSVIAAFVFFGYVAFSYSRRAEQNQVWAGLAKETAHQLGTPLSSLMAWLEIMKSDDDIKDKEVVHELEKDVDKLEMITSRFSSIGSVPVLTDQNISKLIRETLSYLEKRVSKKIEIHFNCKDDLLTADINKPLFDWVIENLSKNAIDAMSGEGKLTIMLKEGKYGDALIDVTDTGKGIASGKLKEVFRPGFTTKKRGWGLGLTLAKRIIEHYHNGKIFVKESAIDKGTTFRIILKK</sequence>
<gene>
    <name evidence="11" type="ORF">JKP34_01640</name>
</gene>
<accession>A0A937AHY6</accession>
<reference evidence="11" key="1">
    <citation type="submission" date="2021-01" db="EMBL/GenBank/DDBJ databases">
        <title>Marivirga sp. nov., isolated from intertidal surface sediments.</title>
        <authorList>
            <person name="Zhang M."/>
        </authorList>
    </citation>
    <scope>NUCLEOTIDE SEQUENCE</scope>
    <source>
        <strain evidence="11">SM1354</strain>
    </source>
</reference>
<keyword evidence="9" id="KW-0472">Membrane</keyword>
<dbReference type="PANTHER" id="PTHR43065">
    <property type="entry name" value="SENSOR HISTIDINE KINASE"/>
    <property type="match status" value="1"/>
</dbReference>
<dbReference type="SUPFAM" id="SSF55874">
    <property type="entry name" value="ATPase domain of HSP90 chaperone/DNA topoisomerase II/histidine kinase"/>
    <property type="match status" value="1"/>
</dbReference>
<keyword evidence="12" id="KW-1185">Reference proteome</keyword>
<feature type="transmembrane region" description="Helical" evidence="9">
    <location>
        <begin position="167"/>
        <end position="187"/>
    </location>
</feature>
<keyword evidence="8" id="KW-0902">Two-component regulatory system</keyword>
<keyword evidence="3" id="KW-0597">Phosphoprotein</keyword>
<dbReference type="InterPro" id="IPR005467">
    <property type="entry name" value="His_kinase_dom"/>
</dbReference>
<organism evidence="11 12">
    <name type="scientific">Marivirga atlantica</name>
    <dbReference type="NCBI Taxonomy" id="1548457"/>
    <lineage>
        <taxon>Bacteria</taxon>
        <taxon>Pseudomonadati</taxon>
        <taxon>Bacteroidota</taxon>
        <taxon>Cytophagia</taxon>
        <taxon>Cytophagales</taxon>
        <taxon>Marivirgaceae</taxon>
        <taxon>Marivirga</taxon>
    </lineage>
</organism>
<dbReference type="AlphaFoldDB" id="A0A937AHY6"/>
<dbReference type="InterPro" id="IPR004358">
    <property type="entry name" value="Sig_transdc_His_kin-like_C"/>
</dbReference>
<feature type="domain" description="Histidine kinase" evidence="10">
    <location>
        <begin position="205"/>
        <end position="408"/>
    </location>
</feature>
<dbReference type="EMBL" id="JAERQG010000001">
    <property type="protein sequence ID" value="MBL0763933.1"/>
    <property type="molecule type" value="Genomic_DNA"/>
</dbReference>
<dbReference type="InterPro" id="IPR003594">
    <property type="entry name" value="HATPase_dom"/>
</dbReference>
<dbReference type="EC" id="2.7.13.3" evidence="2"/>
<evidence type="ECO:0000259" key="10">
    <source>
        <dbReference type="PROSITE" id="PS50109"/>
    </source>
</evidence>
<dbReference type="PRINTS" id="PR00344">
    <property type="entry name" value="BCTRLSENSOR"/>
</dbReference>
<keyword evidence="6 11" id="KW-0418">Kinase</keyword>
<dbReference type="GO" id="GO:0000155">
    <property type="term" value="F:phosphorelay sensor kinase activity"/>
    <property type="evidence" value="ECO:0007669"/>
    <property type="project" value="InterPro"/>
</dbReference>
<dbReference type="SMART" id="SM00387">
    <property type="entry name" value="HATPase_c"/>
    <property type="match status" value="1"/>
</dbReference>
<evidence type="ECO:0000256" key="5">
    <source>
        <dbReference type="ARBA" id="ARBA00022741"/>
    </source>
</evidence>
<evidence type="ECO:0000313" key="11">
    <source>
        <dbReference type="EMBL" id="MBL0763933.1"/>
    </source>
</evidence>
<evidence type="ECO:0000256" key="8">
    <source>
        <dbReference type="ARBA" id="ARBA00023012"/>
    </source>
</evidence>
<dbReference type="InterPro" id="IPR003661">
    <property type="entry name" value="HisK_dim/P_dom"/>
</dbReference>
<evidence type="ECO:0000256" key="3">
    <source>
        <dbReference type="ARBA" id="ARBA00022553"/>
    </source>
</evidence>
<feature type="transmembrane region" description="Helical" evidence="9">
    <location>
        <begin position="24"/>
        <end position="44"/>
    </location>
</feature>
<dbReference type="RefSeq" id="WP_201917038.1">
    <property type="nucleotide sequence ID" value="NZ_JAERQG010000001.1"/>
</dbReference>
<evidence type="ECO:0000256" key="4">
    <source>
        <dbReference type="ARBA" id="ARBA00022679"/>
    </source>
</evidence>
<dbReference type="InterPro" id="IPR036890">
    <property type="entry name" value="HATPase_C_sf"/>
</dbReference>
<evidence type="ECO:0000256" key="1">
    <source>
        <dbReference type="ARBA" id="ARBA00000085"/>
    </source>
</evidence>
<evidence type="ECO:0000256" key="9">
    <source>
        <dbReference type="SAM" id="Phobius"/>
    </source>
</evidence>
<comment type="caution">
    <text evidence="11">The sequence shown here is derived from an EMBL/GenBank/DDBJ whole genome shotgun (WGS) entry which is preliminary data.</text>
</comment>
<keyword evidence="9" id="KW-1133">Transmembrane helix</keyword>
<name>A0A937AHY6_9BACT</name>
<evidence type="ECO:0000256" key="6">
    <source>
        <dbReference type="ARBA" id="ARBA00022777"/>
    </source>
</evidence>
<evidence type="ECO:0000256" key="2">
    <source>
        <dbReference type="ARBA" id="ARBA00012438"/>
    </source>
</evidence>
<dbReference type="CDD" id="cd00082">
    <property type="entry name" value="HisKA"/>
    <property type="match status" value="1"/>
</dbReference>
<dbReference type="Proteomes" id="UP000642920">
    <property type="component" value="Unassembled WGS sequence"/>
</dbReference>
<keyword evidence="5" id="KW-0547">Nucleotide-binding</keyword>
<comment type="catalytic activity">
    <reaction evidence="1">
        <text>ATP + protein L-histidine = ADP + protein N-phospho-L-histidine.</text>
        <dbReference type="EC" id="2.7.13.3"/>
    </reaction>
</comment>
<dbReference type="GO" id="GO:0005524">
    <property type="term" value="F:ATP binding"/>
    <property type="evidence" value="ECO:0007669"/>
    <property type="project" value="UniProtKB-KW"/>
</dbReference>
<dbReference type="Pfam" id="PF02518">
    <property type="entry name" value="HATPase_c"/>
    <property type="match status" value="1"/>
</dbReference>
<keyword evidence="9" id="KW-0812">Transmembrane</keyword>
<dbReference type="Gene3D" id="3.30.565.10">
    <property type="entry name" value="Histidine kinase-like ATPase, C-terminal domain"/>
    <property type="match status" value="1"/>
</dbReference>
<keyword evidence="4" id="KW-0808">Transferase</keyword>
<proteinExistence type="predicted"/>
<dbReference type="PANTHER" id="PTHR43065:SF10">
    <property type="entry name" value="PEROXIDE STRESS-ACTIVATED HISTIDINE KINASE MAK3"/>
    <property type="match status" value="1"/>
</dbReference>
<evidence type="ECO:0000313" key="12">
    <source>
        <dbReference type="Proteomes" id="UP000642920"/>
    </source>
</evidence>
<protein>
    <recommendedName>
        <fullName evidence="2">histidine kinase</fullName>
        <ecNumber evidence="2">2.7.13.3</ecNumber>
    </recommendedName>
</protein>
<keyword evidence="7" id="KW-0067">ATP-binding</keyword>
<evidence type="ECO:0000256" key="7">
    <source>
        <dbReference type="ARBA" id="ARBA00022840"/>
    </source>
</evidence>
<dbReference type="PROSITE" id="PS50109">
    <property type="entry name" value="HIS_KIN"/>
    <property type="match status" value="1"/>
</dbReference>